<feature type="compositionally biased region" description="Low complexity" evidence="2">
    <location>
        <begin position="412"/>
        <end position="426"/>
    </location>
</feature>
<keyword evidence="1" id="KW-0479">Metal-binding</keyword>
<gene>
    <name evidence="4" type="ORF">B0H16DRAFT_1359575</name>
</gene>
<feature type="region of interest" description="Disordered" evidence="2">
    <location>
        <begin position="368"/>
        <end position="426"/>
    </location>
</feature>
<keyword evidence="1" id="KW-0862">Zinc</keyword>
<accession>A0AAD7NXZ2</accession>
<proteinExistence type="predicted"/>
<dbReference type="PANTHER" id="PTHR33977">
    <property type="entry name" value="ZINC ION BINDING PROTEIN"/>
    <property type="match status" value="1"/>
</dbReference>
<dbReference type="PANTHER" id="PTHR33977:SF1">
    <property type="entry name" value="ZINC ION BINDING PROTEIN"/>
    <property type="match status" value="1"/>
</dbReference>
<sequence length="504" mass="56580">MLASSGTEATIAYFLRLHRGRNPLIIPRNIMSDFDWAQLNALLREYWEAFLWLCWWHCLHAWQKHLHIATYPELWTLLKGWIRITDINEFNATWAKIQLIAPNEFVKYLKDFWMKDRVVRMWSAVYRKDRTIFENCDTNMLIEAWHHVLKGKFLHGKRNRRLDHLLSTLTMDVLPYFALKQRRQALGFEGVDIEVKKRQNIVERSQIYSKEDIVHVEGSKYLVPSTSDSSKVYEVDLDTYTCTCLDFPLICFCKHICAVQAHFEEEVPTSTLLDVPALAKLTPSLQLTVLTPHAAGFDPTSAINHTPTAKSLVLSLAQKMELLVARFRKTATITHPLDKLATAVDTMLLATNDNAVLPAAQRLAPVVKGPSARETMMPKVKTRSKQSSNNTDKAYGGGAASGSLAKSKKARTATASSPLLLPDLPSTASPGNHINVATTTSNQAQVYAGYSHYSLPQYAPQSVYYPPGPSTSGPPLPTPTGAQFVTYPVDGAGYYWPYGQTPRS</sequence>
<protein>
    <recommendedName>
        <fullName evidence="3">SWIM-type domain-containing protein</fullName>
    </recommendedName>
</protein>
<dbReference type="AlphaFoldDB" id="A0AAD7NXZ2"/>
<dbReference type="EMBL" id="JARKIB010000005">
    <property type="protein sequence ID" value="KAJ7779821.1"/>
    <property type="molecule type" value="Genomic_DNA"/>
</dbReference>
<evidence type="ECO:0000256" key="1">
    <source>
        <dbReference type="PROSITE-ProRule" id="PRU00325"/>
    </source>
</evidence>
<dbReference type="Proteomes" id="UP001215598">
    <property type="component" value="Unassembled WGS sequence"/>
</dbReference>
<organism evidence="4 5">
    <name type="scientific">Mycena metata</name>
    <dbReference type="NCBI Taxonomy" id="1033252"/>
    <lineage>
        <taxon>Eukaryota</taxon>
        <taxon>Fungi</taxon>
        <taxon>Dikarya</taxon>
        <taxon>Basidiomycota</taxon>
        <taxon>Agaricomycotina</taxon>
        <taxon>Agaricomycetes</taxon>
        <taxon>Agaricomycetidae</taxon>
        <taxon>Agaricales</taxon>
        <taxon>Marasmiineae</taxon>
        <taxon>Mycenaceae</taxon>
        <taxon>Mycena</taxon>
    </lineage>
</organism>
<name>A0AAD7NXZ2_9AGAR</name>
<dbReference type="GO" id="GO:0008270">
    <property type="term" value="F:zinc ion binding"/>
    <property type="evidence" value="ECO:0007669"/>
    <property type="project" value="UniProtKB-KW"/>
</dbReference>
<evidence type="ECO:0000256" key="2">
    <source>
        <dbReference type="SAM" id="MobiDB-lite"/>
    </source>
</evidence>
<comment type="caution">
    <text evidence="4">The sequence shown here is derived from an EMBL/GenBank/DDBJ whole genome shotgun (WGS) entry which is preliminary data.</text>
</comment>
<evidence type="ECO:0000313" key="5">
    <source>
        <dbReference type="Proteomes" id="UP001215598"/>
    </source>
</evidence>
<feature type="domain" description="SWIM-type" evidence="3">
    <location>
        <begin position="233"/>
        <end position="264"/>
    </location>
</feature>
<keyword evidence="1" id="KW-0863">Zinc-finger</keyword>
<evidence type="ECO:0000313" key="4">
    <source>
        <dbReference type="EMBL" id="KAJ7779821.1"/>
    </source>
</evidence>
<dbReference type="InterPro" id="IPR007527">
    <property type="entry name" value="Znf_SWIM"/>
</dbReference>
<reference evidence="4" key="1">
    <citation type="submission" date="2023-03" db="EMBL/GenBank/DDBJ databases">
        <title>Massive genome expansion in bonnet fungi (Mycena s.s.) driven by repeated elements and novel gene families across ecological guilds.</title>
        <authorList>
            <consortium name="Lawrence Berkeley National Laboratory"/>
            <person name="Harder C.B."/>
            <person name="Miyauchi S."/>
            <person name="Viragh M."/>
            <person name="Kuo A."/>
            <person name="Thoen E."/>
            <person name="Andreopoulos B."/>
            <person name="Lu D."/>
            <person name="Skrede I."/>
            <person name="Drula E."/>
            <person name="Henrissat B."/>
            <person name="Morin E."/>
            <person name="Kohler A."/>
            <person name="Barry K."/>
            <person name="LaButti K."/>
            <person name="Morin E."/>
            <person name="Salamov A."/>
            <person name="Lipzen A."/>
            <person name="Mereny Z."/>
            <person name="Hegedus B."/>
            <person name="Baldrian P."/>
            <person name="Stursova M."/>
            <person name="Weitz H."/>
            <person name="Taylor A."/>
            <person name="Grigoriev I.V."/>
            <person name="Nagy L.G."/>
            <person name="Martin F."/>
            <person name="Kauserud H."/>
        </authorList>
    </citation>
    <scope>NUCLEOTIDE SEQUENCE</scope>
    <source>
        <strain evidence="4">CBHHK182m</strain>
    </source>
</reference>
<keyword evidence="5" id="KW-1185">Reference proteome</keyword>
<evidence type="ECO:0000259" key="3">
    <source>
        <dbReference type="PROSITE" id="PS50966"/>
    </source>
</evidence>
<dbReference type="PROSITE" id="PS50966">
    <property type="entry name" value="ZF_SWIM"/>
    <property type="match status" value="1"/>
</dbReference>